<protein>
    <recommendedName>
        <fullName evidence="5">Beta-synuclein</fullName>
    </recommendedName>
</protein>
<gene>
    <name evidence="7" type="ORF">BN2614_LOCUS2</name>
</gene>
<dbReference type="Proteomes" id="UP000269945">
    <property type="component" value="Unassembled WGS sequence"/>
</dbReference>
<evidence type="ECO:0000256" key="2">
    <source>
        <dbReference type="ARBA" id="ARBA00009147"/>
    </source>
</evidence>
<keyword evidence="3" id="KW-0963">Cytoplasm</keyword>
<feature type="compositionally biased region" description="Low complexity" evidence="6">
    <location>
        <begin position="1"/>
        <end position="18"/>
    </location>
</feature>
<comment type="subcellular location">
    <subcellularLocation>
        <location evidence="1">Cytoplasm</location>
    </subcellularLocation>
</comment>
<reference evidence="7 8" key="1">
    <citation type="submission" date="2018-10" db="EMBL/GenBank/DDBJ databases">
        <authorList>
            <person name="Ekblom R."/>
            <person name="Jareborg N."/>
        </authorList>
    </citation>
    <scope>NUCLEOTIDE SEQUENCE [LARGE SCALE GENOMIC DNA]</scope>
    <source>
        <tissue evidence="7">Muscle</tissue>
    </source>
</reference>
<comment type="caution">
    <text evidence="7">The sequence shown here is derived from an EMBL/GenBank/DDBJ whole genome shotgun (WGS) entry which is preliminary data.</text>
</comment>
<evidence type="ECO:0000256" key="3">
    <source>
        <dbReference type="ARBA" id="ARBA00022490"/>
    </source>
</evidence>
<name>A0A9X9MAX2_GULGU</name>
<organism evidence="7 8">
    <name type="scientific">Gulo gulo</name>
    <name type="common">Wolverine</name>
    <name type="synonym">Gluton</name>
    <dbReference type="NCBI Taxonomy" id="48420"/>
    <lineage>
        <taxon>Eukaryota</taxon>
        <taxon>Metazoa</taxon>
        <taxon>Chordata</taxon>
        <taxon>Craniata</taxon>
        <taxon>Vertebrata</taxon>
        <taxon>Euteleostomi</taxon>
        <taxon>Mammalia</taxon>
        <taxon>Eutheria</taxon>
        <taxon>Laurasiatheria</taxon>
        <taxon>Carnivora</taxon>
        <taxon>Caniformia</taxon>
        <taxon>Musteloidea</taxon>
        <taxon>Mustelidae</taxon>
        <taxon>Guloninae</taxon>
        <taxon>Gulo</taxon>
    </lineage>
</organism>
<keyword evidence="8" id="KW-1185">Reference proteome</keyword>
<evidence type="ECO:0000313" key="8">
    <source>
        <dbReference type="Proteomes" id="UP000269945"/>
    </source>
</evidence>
<sequence>PLAAAAAAPPSPARAQLPGEAAALRTPGSGKGLGKERGLGGMGKRLGAETGNPRENGERVPVGACRCAPWGVCVTAALCPQLAGWPCGRASTPVCSCVSGRPCAFERLRVLYVHVSVSVENVCVYGRVTLSCIQASPRTSRRAQHPDCAGLQAARMDVFMKGLSMAKEGVVAAAEKTKQGVTEAAEKTKEGVLYVGSKTREGVVQGVASVAEKTKEQASHLGGAVFSGAGNIAAATGLVKKEEFPSDLKQPEEVAQEAAEEPLIEPLMEPEGESYEEPPQEEYQEYEPEA</sequence>
<dbReference type="PANTHER" id="PTHR13820:SF4">
    <property type="entry name" value="BETA-SYNUCLEIN"/>
    <property type="match status" value="1"/>
</dbReference>
<evidence type="ECO:0000256" key="1">
    <source>
        <dbReference type="ARBA" id="ARBA00004496"/>
    </source>
</evidence>
<dbReference type="AlphaFoldDB" id="A0A9X9MAX2"/>
<feature type="region of interest" description="Disordered" evidence="6">
    <location>
        <begin position="243"/>
        <end position="290"/>
    </location>
</feature>
<evidence type="ECO:0000256" key="6">
    <source>
        <dbReference type="SAM" id="MobiDB-lite"/>
    </source>
</evidence>
<dbReference type="EMBL" id="CYRY02045499">
    <property type="protein sequence ID" value="VCX40929.1"/>
    <property type="molecule type" value="Genomic_DNA"/>
</dbReference>
<dbReference type="GO" id="GO:0007268">
    <property type="term" value="P:chemical synaptic transmission"/>
    <property type="evidence" value="ECO:0007669"/>
    <property type="project" value="TreeGrafter"/>
</dbReference>
<evidence type="ECO:0000256" key="4">
    <source>
        <dbReference type="ARBA" id="ARBA00022737"/>
    </source>
</evidence>
<dbReference type="GO" id="GO:1903136">
    <property type="term" value="F:cuprous ion binding"/>
    <property type="evidence" value="ECO:0007669"/>
    <property type="project" value="TreeGrafter"/>
</dbReference>
<dbReference type="SUPFAM" id="SSF118375">
    <property type="entry name" value="Synuclein"/>
    <property type="match status" value="1"/>
</dbReference>
<dbReference type="GO" id="GO:0048488">
    <property type="term" value="P:synaptic vesicle endocytosis"/>
    <property type="evidence" value="ECO:0007669"/>
    <property type="project" value="TreeGrafter"/>
</dbReference>
<feature type="non-terminal residue" evidence="7">
    <location>
        <position position="1"/>
    </location>
</feature>
<dbReference type="GO" id="GO:0050808">
    <property type="term" value="P:synapse organization"/>
    <property type="evidence" value="ECO:0007669"/>
    <property type="project" value="TreeGrafter"/>
</dbReference>
<evidence type="ECO:0000256" key="5">
    <source>
        <dbReference type="RuleBase" id="RU361225"/>
    </source>
</evidence>
<dbReference type="FunFam" id="1.10.287.700:FF:000001">
    <property type="entry name" value="Alpha-synuclein"/>
    <property type="match status" value="1"/>
</dbReference>
<dbReference type="GO" id="GO:0043025">
    <property type="term" value="C:neuronal cell body"/>
    <property type="evidence" value="ECO:0007669"/>
    <property type="project" value="TreeGrafter"/>
</dbReference>
<proteinExistence type="inferred from homology"/>
<dbReference type="InterPro" id="IPR001058">
    <property type="entry name" value="Synuclein"/>
</dbReference>
<feature type="compositionally biased region" description="Acidic residues" evidence="6">
    <location>
        <begin position="254"/>
        <end position="290"/>
    </location>
</feature>
<accession>A0A9X9MAX2</accession>
<dbReference type="Gene3D" id="1.10.287.700">
    <property type="entry name" value="Helix hairpin bin"/>
    <property type="match status" value="1"/>
</dbReference>
<feature type="region of interest" description="Disordered" evidence="6">
    <location>
        <begin position="1"/>
        <end position="56"/>
    </location>
</feature>
<feature type="compositionally biased region" description="Basic and acidic residues" evidence="6">
    <location>
        <begin position="243"/>
        <end position="252"/>
    </location>
</feature>
<dbReference type="PRINTS" id="PR01211">
    <property type="entry name" value="SYNUCLEIN"/>
</dbReference>
<evidence type="ECO:0000313" key="7">
    <source>
        <dbReference type="EMBL" id="VCX40929.1"/>
    </source>
</evidence>
<dbReference type="InterPro" id="IPR002461">
    <property type="entry name" value="Synuclein_beta"/>
</dbReference>
<comment type="similarity">
    <text evidence="2 5">Belongs to the synuclein family.</text>
</comment>
<dbReference type="GO" id="GO:0005737">
    <property type="term" value="C:cytoplasm"/>
    <property type="evidence" value="ECO:0007669"/>
    <property type="project" value="UniProtKB-SubCell"/>
</dbReference>
<dbReference type="PRINTS" id="PR01213">
    <property type="entry name" value="BSYNUCLEIN"/>
</dbReference>
<dbReference type="PANTHER" id="PTHR13820">
    <property type="entry name" value="SYNUCLEIN"/>
    <property type="match status" value="1"/>
</dbReference>
<dbReference type="GO" id="GO:0043679">
    <property type="term" value="C:axon terminus"/>
    <property type="evidence" value="ECO:0007669"/>
    <property type="project" value="TreeGrafter"/>
</dbReference>
<dbReference type="Pfam" id="PF01387">
    <property type="entry name" value="Synuclein"/>
    <property type="match status" value="1"/>
</dbReference>
<keyword evidence="4" id="KW-0677">Repeat</keyword>